<evidence type="ECO:0000313" key="3">
    <source>
        <dbReference type="Proteomes" id="UP000313395"/>
    </source>
</evidence>
<proteinExistence type="predicted"/>
<accession>A0A5C5E8J9</accession>
<dbReference type="InterPro" id="IPR018672">
    <property type="entry name" value="DUF2140"/>
</dbReference>
<keyword evidence="1" id="KW-0812">Transmembrane</keyword>
<evidence type="ECO:0000256" key="1">
    <source>
        <dbReference type="SAM" id="Phobius"/>
    </source>
</evidence>
<gene>
    <name evidence="2" type="ORF">FHK04_06265</name>
</gene>
<dbReference type="AlphaFoldDB" id="A0A5C5E8J9"/>
<organism evidence="2 3">
    <name type="scientific">Trichococcus shcherbakoviae subsp. psychrophilus</name>
    <dbReference type="NCBI Taxonomy" id="2585775"/>
    <lineage>
        <taxon>Bacteria</taxon>
        <taxon>Bacillati</taxon>
        <taxon>Bacillota</taxon>
        <taxon>Bacilli</taxon>
        <taxon>Lactobacillales</taxon>
        <taxon>Carnobacteriaceae</taxon>
        <taxon>Trichococcus</taxon>
    </lineage>
</organism>
<evidence type="ECO:0000313" key="2">
    <source>
        <dbReference type="EMBL" id="TNV69110.1"/>
    </source>
</evidence>
<name>A0A5C5E8J9_9LACT</name>
<keyword evidence="1" id="KW-1133">Transmembrane helix</keyword>
<reference evidence="2 3" key="1">
    <citation type="submission" date="2019-06" db="EMBL/GenBank/DDBJ databases">
        <title>Description Trichococcus psychrophilus sp. nov., isolated from a cold spring, by genomic and phenotypic analyses.</title>
        <authorList>
            <person name="Zakharyuk A."/>
        </authorList>
    </citation>
    <scope>NUCLEOTIDE SEQUENCE [LARGE SCALE GENOMIC DNA]</scope>
    <source>
        <strain evidence="2 3">SKBG</strain>
    </source>
</reference>
<dbReference type="Pfam" id="PF09911">
    <property type="entry name" value="DUF2140"/>
    <property type="match status" value="1"/>
</dbReference>
<sequence length="236" mass="25627">MVSFKQIRVSLPPGNERKFHGNILKGANRMETNQQRSVKSSPNPWKIAFISLALVLVIAVVWLFSKITMEQTAQTATDAQVTTQSKDQLSVGVSLSNTELAVIANEYMKSKESLTGYSVEITDLVALKGETVLLGLSVPFSLSGEPHATTDGNLQVKVTGISLGGLSLPEKEALSLLAQFLTLPEFVSLDADSETVLMNLAGMDLPKESAIRLLSIDKKTKEYSFEVSIPTENLIE</sequence>
<keyword evidence="1" id="KW-0472">Membrane</keyword>
<dbReference type="EMBL" id="VENO01000002">
    <property type="protein sequence ID" value="TNV69110.1"/>
    <property type="molecule type" value="Genomic_DNA"/>
</dbReference>
<dbReference type="Proteomes" id="UP000313395">
    <property type="component" value="Unassembled WGS sequence"/>
</dbReference>
<keyword evidence="3" id="KW-1185">Reference proteome</keyword>
<feature type="transmembrane region" description="Helical" evidence="1">
    <location>
        <begin position="45"/>
        <end position="64"/>
    </location>
</feature>
<protein>
    <submittedName>
        <fullName evidence="2">DUF2140 family protein</fullName>
    </submittedName>
</protein>
<comment type="caution">
    <text evidence="2">The sequence shown here is derived from an EMBL/GenBank/DDBJ whole genome shotgun (WGS) entry which is preliminary data.</text>
</comment>